<gene>
    <name evidence="1" type="ordered locus">Deima_2597</name>
</gene>
<reference evidence="2" key="2">
    <citation type="submission" date="2011-01" db="EMBL/GenBank/DDBJ databases">
        <title>The complete genome of Deinococcus maricopensis DSM 21211.</title>
        <authorList>
            <consortium name="US DOE Joint Genome Institute (JGI-PGF)"/>
            <person name="Lucas S."/>
            <person name="Copeland A."/>
            <person name="Lapidus A."/>
            <person name="Goodwin L."/>
            <person name="Pitluck S."/>
            <person name="Kyrpides N."/>
            <person name="Mavromatis K."/>
            <person name="Pagani I."/>
            <person name="Ivanova N."/>
            <person name="Ovchinnikova G."/>
            <person name="Zeytun A."/>
            <person name="Detter J.C."/>
            <person name="Han C."/>
            <person name="Land M."/>
            <person name="Hauser L."/>
            <person name="Markowitz V."/>
            <person name="Cheng J.-F."/>
            <person name="Hugenholtz P."/>
            <person name="Woyke T."/>
            <person name="Wu D."/>
            <person name="Pukall R."/>
            <person name="Gehrich-Schroeter G."/>
            <person name="Brambilla E."/>
            <person name="Klenk H.-P."/>
            <person name="Eisen J.A."/>
        </authorList>
    </citation>
    <scope>NUCLEOTIDE SEQUENCE [LARGE SCALE GENOMIC DNA]</scope>
    <source>
        <strain evidence="2">DSM 21211 / LMG 22137 / NRRL B-23946 / LB-34</strain>
    </source>
</reference>
<dbReference type="HOGENOM" id="CLU_1150381_0_0_0"/>
<organism evidence="1 2">
    <name type="scientific">Deinococcus maricopensis (strain DSM 21211 / LMG 22137 / NRRL B-23946 / LB-34)</name>
    <dbReference type="NCBI Taxonomy" id="709986"/>
    <lineage>
        <taxon>Bacteria</taxon>
        <taxon>Thermotogati</taxon>
        <taxon>Deinococcota</taxon>
        <taxon>Deinococci</taxon>
        <taxon>Deinococcales</taxon>
        <taxon>Deinococcaceae</taxon>
        <taxon>Deinococcus</taxon>
    </lineage>
</organism>
<reference evidence="1 2" key="1">
    <citation type="journal article" date="2011" name="Stand. Genomic Sci.">
        <title>Complete genome sequence of Deinococcus maricopensis type strain (LB-34).</title>
        <authorList>
            <person name="Pukall R."/>
            <person name="Zeytun A."/>
            <person name="Lucas S."/>
            <person name="Lapidus A."/>
            <person name="Hammon N."/>
            <person name="Deshpande S."/>
            <person name="Nolan M."/>
            <person name="Cheng J.F."/>
            <person name="Pitluck S."/>
            <person name="Liolios K."/>
            <person name="Pagani I."/>
            <person name="Mikhailova N."/>
            <person name="Ivanova N."/>
            <person name="Mavromatis K."/>
            <person name="Pati A."/>
            <person name="Tapia R."/>
            <person name="Han C."/>
            <person name="Goodwin L."/>
            <person name="Chen A."/>
            <person name="Palaniappan K."/>
            <person name="Land M."/>
            <person name="Hauser L."/>
            <person name="Chang Y.J."/>
            <person name="Jeffries C.D."/>
            <person name="Brambilla E.M."/>
            <person name="Rohde M."/>
            <person name="Goker M."/>
            <person name="Detter J.C."/>
            <person name="Woyke T."/>
            <person name="Bristow J."/>
            <person name="Eisen J.A."/>
            <person name="Markowitz V."/>
            <person name="Hugenholtz P."/>
            <person name="Kyrpides N.C."/>
            <person name="Klenk H.P."/>
        </authorList>
    </citation>
    <scope>NUCLEOTIDE SEQUENCE [LARGE SCALE GENOMIC DNA]</scope>
    <source>
        <strain evidence="2">DSM 21211 / LMG 22137 / NRRL B-23946 / LB-34</strain>
    </source>
</reference>
<keyword evidence="2" id="KW-1185">Reference proteome</keyword>
<proteinExistence type="predicted"/>
<protein>
    <submittedName>
        <fullName evidence="1">Uncharacterized protein</fullName>
    </submittedName>
</protein>
<dbReference type="RefSeq" id="WP_013557734.1">
    <property type="nucleotide sequence ID" value="NC_014958.1"/>
</dbReference>
<sequence length="221" mass="23799">MPPRLNLAALTGEELEALLGPGQTQRLLPDISAARLATRPYPGPTLPEALTFEALQERDWGGTQDVTRRLRALRADLDAAGAVPLGVYYVPALPEARHQSAHLDHQDTAVAVRWSETPEGQEGAPFLQAVSLLRDRASGIAAVLTSTSPMPFAPTLSEEVDGAQLPTLGAAEFLAAHRARSARHGRAVKLSTEADWQRAWQALRALNLSAWQRRGLVIDGA</sequence>
<dbReference type="Proteomes" id="UP000008635">
    <property type="component" value="Chromosome"/>
</dbReference>
<accession>E8UAZ1</accession>
<evidence type="ECO:0000313" key="1">
    <source>
        <dbReference type="EMBL" id="ADV68230.1"/>
    </source>
</evidence>
<dbReference type="EMBL" id="CP002454">
    <property type="protein sequence ID" value="ADV68230.1"/>
    <property type="molecule type" value="Genomic_DNA"/>
</dbReference>
<dbReference type="OrthoDB" id="73741at2"/>
<evidence type="ECO:0000313" key="2">
    <source>
        <dbReference type="Proteomes" id="UP000008635"/>
    </source>
</evidence>
<dbReference type="AlphaFoldDB" id="E8UAZ1"/>
<dbReference type="KEGG" id="dmr:Deima_2597"/>
<name>E8UAZ1_DEIML</name>
<dbReference type="STRING" id="709986.Deima_2597"/>